<keyword evidence="3" id="KW-1185">Reference proteome</keyword>
<reference evidence="2 3" key="1">
    <citation type="submission" date="2023-08" db="EMBL/GenBank/DDBJ databases">
        <title>The whole genome sequence of Lysobacter yananisis.</title>
        <authorList>
            <person name="Sun H."/>
        </authorList>
    </citation>
    <scope>NUCLEOTIDE SEQUENCE [LARGE SCALE GENOMIC DNA]</scope>
    <source>
        <strain evidence="2 3">SNNU513</strain>
    </source>
</reference>
<accession>A0ABY9P9G1</accession>
<feature type="region of interest" description="Disordered" evidence="1">
    <location>
        <begin position="74"/>
        <end position="134"/>
    </location>
</feature>
<dbReference type="RefSeq" id="WP_309152327.1">
    <property type="nucleotide sequence ID" value="NZ_CP133568.1"/>
</dbReference>
<feature type="compositionally biased region" description="Basic and acidic residues" evidence="1">
    <location>
        <begin position="117"/>
        <end position="126"/>
    </location>
</feature>
<evidence type="ECO:0000313" key="2">
    <source>
        <dbReference type="EMBL" id="WMT03708.1"/>
    </source>
</evidence>
<evidence type="ECO:0000313" key="3">
    <source>
        <dbReference type="Proteomes" id="UP001229313"/>
    </source>
</evidence>
<evidence type="ECO:0000256" key="1">
    <source>
        <dbReference type="SAM" id="MobiDB-lite"/>
    </source>
</evidence>
<organism evidence="2 3">
    <name type="scientific">Lysobacter yananisis</name>
    <dbReference type="NCBI Taxonomy" id="1003114"/>
    <lineage>
        <taxon>Bacteria</taxon>
        <taxon>Pseudomonadati</taxon>
        <taxon>Pseudomonadota</taxon>
        <taxon>Gammaproteobacteria</taxon>
        <taxon>Lysobacterales</taxon>
        <taxon>Lysobacteraceae</taxon>
        <taxon>Lysobacter</taxon>
    </lineage>
</organism>
<dbReference type="EMBL" id="CP133568">
    <property type="protein sequence ID" value="WMT03708.1"/>
    <property type="molecule type" value="Genomic_DNA"/>
</dbReference>
<proteinExistence type="predicted"/>
<name>A0ABY9P9G1_9GAMM</name>
<protein>
    <submittedName>
        <fullName evidence="2">Uncharacterized protein</fullName>
    </submittedName>
</protein>
<dbReference type="Proteomes" id="UP001229313">
    <property type="component" value="Chromosome"/>
</dbReference>
<sequence length="153" mass="16912">MRSPRASRSIPYFSPTERFVQLERANSHPRASSAMRANRANAAKIARIHCVAIVSARCARVVRASKSIRIAAHAYARGDQQSAASPRADTQRKDAMQSFATDSASDSPMRGKPRRYARVDRGDAPRTVKNTGNSSRFMRASRFLECDDSGFHA</sequence>
<gene>
    <name evidence="2" type="ORF">RDV84_02350</name>
</gene>